<dbReference type="RefSeq" id="WP_147766078.1">
    <property type="nucleotide sequence ID" value="NZ_VRKQ01000008.1"/>
</dbReference>
<keyword evidence="1" id="KW-0472">Membrane</keyword>
<evidence type="ECO:0000313" key="3">
    <source>
        <dbReference type="Proteomes" id="UP000321080"/>
    </source>
</evidence>
<evidence type="ECO:0000256" key="1">
    <source>
        <dbReference type="SAM" id="Phobius"/>
    </source>
</evidence>
<proteinExistence type="predicted"/>
<keyword evidence="3" id="KW-1185">Reference proteome</keyword>
<evidence type="ECO:0000313" key="2">
    <source>
        <dbReference type="EMBL" id="TXG38684.1"/>
    </source>
</evidence>
<reference evidence="2 3" key="1">
    <citation type="submission" date="2019-08" db="EMBL/GenBank/DDBJ databases">
        <title>Seonamhaeicola sediminis sp. nov., isolated from marine sediment.</title>
        <authorList>
            <person name="Cao W.R."/>
        </authorList>
    </citation>
    <scope>NUCLEOTIDE SEQUENCE [LARGE SCALE GENOMIC DNA]</scope>
    <source>
        <strain evidence="2 3">1505</strain>
    </source>
</reference>
<dbReference type="AlphaFoldDB" id="A0A5C7GK69"/>
<protein>
    <submittedName>
        <fullName evidence="2">Uncharacterized protein</fullName>
    </submittedName>
</protein>
<feature type="transmembrane region" description="Helical" evidence="1">
    <location>
        <begin position="50"/>
        <end position="71"/>
    </location>
</feature>
<sequence>MQTVLTEQDFEPEGILNSSYKRLVKSNFYNKNSRSIFGIKQRIKSHRYQFTSGIATALKVCAFTTMLIVIFS</sequence>
<dbReference type="Proteomes" id="UP000321080">
    <property type="component" value="Unassembled WGS sequence"/>
</dbReference>
<accession>A0A5C7GK69</accession>
<dbReference type="OrthoDB" id="1449790at2"/>
<dbReference type="EMBL" id="VRKQ01000008">
    <property type="protein sequence ID" value="TXG38684.1"/>
    <property type="molecule type" value="Genomic_DNA"/>
</dbReference>
<keyword evidence="1" id="KW-0812">Transmembrane</keyword>
<organism evidence="2 3">
    <name type="scientific">Seonamhaeicola maritimus</name>
    <dbReference type="NCBI Taxonomy" id="2591822"/>
    <lineage>
        <taxon>Bacteria</taxon>
        <taxon>Pseudomonadati</taxon>
        <taxon>Bacteroidota</taxon>
        <taxon>Flavobacteriia</taxon>
        <taxon>Flavobacteriales</taxon>
        <taxon>Flavobacteriaceae</taxon>
    </lineage>
</organism>
<gene>
    <name evidence="2" type="ORF">FUA22_02025</name>
</gene>
<name>A0A5C7GK69_9FLAO</name>
<keyword evidence="1" id="KW-1133">Transmembrane helix</keyword>
<comment type="caution">
    <text evidence="2">The sequence shown here is derived from an EMBL/GenBank/DDBJ whole genome shotgun (WGS) entry which is preliminary data.</text>
</comment>